<reference evidence="2 3" key="1">
    <citation type="submission" date="2016-02" db="EMBL/GenBank/DDBJ databases">
        <title>Complete genome of Sinomonas atrocyanea KCTC 3377.</title>
        <authorList>
            <person name="Kim K.M."/>
        </authorList>
    </citation>
    <scope>NUCLEOTIDE SEQUENCE [LARGE SCALE GENOMIC DNA]</scope>
    <source>
        <strain evidence="2 3">KCTC 3377</strain>
    </source>
</reference>
<evidence type="ECO:0000313" key="2">
    <source>
        <dbReference type="EMBL" id="AMM32957.1"/>
    </source>
</evidence>
<dbReference type="AlphaFoldDB" id="A0A127A1A9"/>
<sequence length="300" mass="32828">MAPVRPGWAIRRTSRPGRRGLPEEPPANHHPAARAGAVPSWHRSRGWPDRPPRPCQQRQHRGLCRPPIEVAGRLRPRLCVRKRWRGGRHGGGDRCCTARRGCRAGTAAEQQEGGHRSCEAAAVALCPKNHRWCGFDGLGLAGGVPPDQVGPTEGCGEGEATAEGNGADRVGAFLGNAGCGSAQASTDRYNSTPTSERTGDRQEVSSSCTGQVTRGGRPSPPERRRMERTPESFRRLKSGYAANKSRQCRLADEPAAHLEDIQEGRRFHAHRIRFCQLDLFLTPTRESRFTSSVFRSLPIA</sequence>
<accession>A0A127A1A9</accession>
<dbReference type="Proteomes" id="UP000070134">
    <property type="component" value="Chromosome"/>
</dbReference>
<gene>
    <name evidence="2" type="ORF">SA2016_2288</name>
</gene>
<feature type="region of interest" description="Disordered" evidence="1">
    <location>
        <begin position="1"/>
        <end position="60"/>
    </location>
</feature>
<organism evidence="2 3">
    <name type="scientific">Sinomonas atrocyanea</name>
    <dbReference type="NCBI Taxonomy" id="37927"/>
    <lineage>
        <taxon>Bacteria</taxon>
        <taxon>Bacillati</taxon>
        <taxon>Actinomycetota</taxon>
        <taxon>Actinomycetes</taxon>
        <taxon>Micrococcales</taxon>
        <taxon>Micrococcaceae</taxon>
        <taxon>Sinomonas</taxon>
    </lineage>
</organism>
<feature type="compositionally biased region" description="Basic and acidic residues" evidence="1">
    <location>
        <begin position="220"/>
        <end position="231"/>
    </location>
</feature>
<feature type="compositionally biased region" description="Polar residues" evidence="1">
    <location>
        <begin position="182"/>
        <end position="196"/>
    </location>
</feature>
<feature type="region of interest" description="Disordered" evidence="1">
    <location>
        <begin position="181"/>
        <end position="231"/>
    </location>
</feature>
<name>A0A127A1A9_9MICC</name>
<keyword evidence="3" id="KW-1185">Reference proteome</keyword>
<proteinExistence type="predicted"/>
<dbReference type="KEGG" id="satk:SA2016_2288"/>
<protein>
    <submittedName>
        <fullName evidence="2">Uncharacterized protein</fullName>
    </submittedName>
</protein>
<evidence type="ECO:0000313" key="3">
    <source>
        <dbReference type="Proteomes" id="UP000070134"/>
    </source>
</evidence>
<dbReference type="EMBL" id="CP014518">
    <property type="protein sequence ID" value="AMM32957.1"/>
    <property type="molecule type" value="Genomic_DNA"/>
</dbReference>
<evidence type="ECO:0000256" key="1">
    <source>
        <dbReference type="SAM" id="MobiDB-lite"/>
    </source>
</evidence>